<evidence type="ECO:0000313" key="2">
    <source>
        <dbReference type="Proteomes" id="UP000815325"/>
    </source>
</evidence>
<organism evidence="1 2">
    <name type="scientific">Dunaliella salina</name>
    <name type="common">Green alga</name>
    <name type="synonym">Protococcus salinus</name>
    <dbReference type="NCBI Taxonomy" id="3046"/>
    <lineage>
        <taxon>Eukaryota</taxon>
        <taxon>Viridiplantae</taxon>
        <taxon>Chlorophyta</taxon>
        <taxon>core chlorophytes</taxon>
        <taxon>Chlorophyceae</taxon>
        <taxon>CS clade</taxon>
        <taxon>Chlamydomonadales</taxon>
        <taxon>Dunaliellaceae</taxon>
        <taxon>Dunaliella</taxon>
    </lineage>
</organism>
<evidence type="ECO:0000313" key="1">
    <source>
        <dbReference type="EMBL" id="KAF5838568.1"/>
    </source>
</evidence>
<keyword evidence="2" id="KW-1185">Reference proteome</keyword>
<gene>
    <name evidence="1" type="ORF">DUNSADRAFT_2629</name>
</gene>
<dbReference type="Proteomes" id="UP000815325">
    <property type="component" value="Unassembled WGS sequence"/>
</dbReference>
<accession>A0ABQ7GVC2</accession>
<sequence length="104" mass="10934">MYACPQASVSPVPSEPPSWTLAIHGRILDASDPSGALVLAPGASPPVMQTLTLCACRCFAPSFTFSLEIIRCDSGLYPCKPLQAVYAFCTLEEAPFNALASVLA</sequence>
<name>A0ABQ7GVC2_DUNSA</name>
<dbReference type="EMBL" id="MU069574">
    <property type="protein sequence ID" value="KAF5838568.1"/>
    <property type="molecule type" value="Genomic_DNA"/>
</dbReference>
<protein>
    <submittedName>
        <fullName evidence="1">Uncharacterized protein</fullName>
    </submittedName>
</protein>
<reference evidence="1" key="1">
    <citation type="submission" date="2017-08" db="EMBL/GenBank/DDBJ databases">
        <authorList>
            <person name="Polle J.E."/>
            <person name="Barry K."/>
            <person name="Cushman J."/>
            <person name="Schmutz J."/>
            <person name="Tran D."/>
            <person name="Hathwaick L.T."/>
            <person name="Yim W.C."/>
            <person name="Jenkins J."/>
            <person name="Mckie-Krisberg Z.M."/>
            <person name="Prochnik S."/>
            <person name="Lindquist E."/>
            <person name="Dockter R.B."/>
            <person name="Adam C."/>
            <person name="Molina H."/>
            <person name="Bunkerborg J."/>
            <person name="Jin E."/>
            <person name="Buchheim M."/>
            <person name="Magnuson J."/>
        </authorList>
    </citation>
    <scope>NUCLEOTIDE SEQUENCE</scope>
    <source>
        <strain evidence="1">CCAP 19/18</strain>
    </source>
</reference>
<proteinExistence type="predicted"/>
<comment type="caution">
    <text evidence="1">The sequence shown here is derived from an EMBL/GenBank/DDBJ whole genome shotgun (WGS) entry which is preliminary data.</text>
</comment>